<keyword evidence="4" id="KW-1185">Reference proteome</keyword>
<comment type="caution">
    <text evidence="3">The sequence shown here is derived from an EMBL/GenBank/DDBJ whole genome shotgun (WGS) entry which is preliminary data.</text>
</comment>
<evidence type="ECO:0008006" key="5">
    <source>
        <dbReference type="Google" id="ProtNLM"/>
    </source>
</evidence>
<evidence type="ECO:0000313" key="4">
    <source>
        <dbReference type="Proteomes" id="UP001217485"/>
    </source>
</evidence>
<feature type="region of interest" description="Disordered" evidence="1">
    <location>
        <begin position="28"/>
        <end position="75"/>
    </location>
</feature>
<accession>A0ABT5C523</accession>
<dbReference type="RefSeq" id="WP_272098659.1">
    <property type="nucleotide sequence ID" value="NZ_JAQNDK010000003.1"/>
</dbReference>
<dbReference type="EMBL" id="JAQNDK010000003">
    <property type="protein sequence ID" value="MDC0681515.1"/>
    <property type="molecule type" value="Genomic_DNA"/>
</dbReference>
<gene>
    <name evidence="3" type="ORF">POL72_27490</name>
</gene>
<keyword evidence="2" id="KW-0732">Signal</keyword>
<feature type="chain" id="PRO_5046271662" description="YD repeat-containing protein" evidence="2">
    <location>
        <begin position="25"/>
        <end position="259"/>
    </location>
</feature>
<proteinExistence type="predicted"/>
<feature type="compositionally biased region" description="Gly residues" evidence="1">
    <location>
        <begin position="54"/>
        <end position="68"/>
    </location>
</feature>
<protein>
    <recommendedName>
        <fullName evidence="5">YD repeat-containing protein</fullName>
    </recommendedName>
</protein>
<sequence>MHRFVFRTCGYVATMCLLALVACGDDEASDGTSTSTSGSGGAGASGSAASTGSSGTGGSGDGGGGAGATGCPELAGRVPMPELGPWMYGPHPGPCAQTDTELDTGLETSIVYEYDGQHVIGAIETRGSDTHTHTFDYEGGRMIRMTRTGAADTRVLEIDYDDDARAITFGNDDYFVRYDHDDQGRPAQLTFDRFTDDLPTITTEIVYDGCRLVRREQGVSPLDGTPSPSIPAFTYVFDGDLLVERTGETLHTVYDYSCW</sequence>
<reference evidence="3 4" key="1">
    <citation type="submission" date="2023-01" db="EMBL/GenBank/DDBJ databases">
        <title>Minimal conservation of predation-associated metabolite biosynthetic gene clusters underscores biosynthetic potential of Myxococcota including descriptions for ten novel species: Archangium lansinium sp. nov., Myxococcus landrumus sp. nov., Nannocystis bai.</title>
        <authorList>
            <person name="Ahearne A."/>
            <person name="Stevens C."/>
            <person name="Dowd S."/>
        </authorList>
    </citation>
    <scope>NUCLEOTIDE SEQUENCE [LARGE SCALE GENOMIC DNA]</scope>
    <source>
        <strain evidence="3 4">WIWO2</strain>
    </source>
</reference>
<name>A0ABT5C523_9BACT</name>
<evidence type="ECO:0000256" key="2">
    <source>
        <dbReference type="SAM" id="SignalP"/>
    </source>
</evidence>
<dbReference type="Proteomes" id="UP001217485">
    <property type="component" value="Unassembled WGS sequence"/>
</dbReference>
<dbReference type="PROSITE" id="PS51257">
    <property type="entry name" value="PROKAR_LIPOPROTEIN"/>
    <property type="match status" value="1"/>
</dbReference>
<evidence type="ECO:0000256" key="1">
    <source>
        <dbReference type="SAM" id="MobiDB-lite"/>
    </source>
</evidence>
<evidence type="ECO:0000313" key="3">
    <source>
        <dbReference type="EMBL" id="MDC0681515.1"/>
    </source>
</evidence>
<feature type="signal peptide" evidence="2">
    <location>
        <begin position="1"/>
        <end position="24"/>
    </location>
</feature>
<organism evidence="3 4">
    <name type="scientific">Sorangium atrum</name>
    <dbReference type="NCBI Taxonomy" id="2995308"/>
    <lineage>
        <taxon>Bacteria</taxon>
        <taxon>Pseudomonadati</taxon>
        <taxon>Myxococcota</taxon>
        <taxon>Polyangia</taxon>
        <taxon>Polyangiales</taxon>
        <taxon>Polyangiaceae</taxon>
        <taxon>Sorangium</taxon>
    </lineage>
</organism>